<keyword evidence="5" id="KW-0809">Transit peptide</keyword>
<name>A0A2V3IYK1_9FLOR</name>
<dbReference type="Pfam" id="PF08511">
    <property type="entry name" value="COQ9"/>
    <property type="match status" value="1"/>
</dbReference>
<evidence type="ECO:0000256" key="3">
    <source>
        <dbReference type="ARBA" id="ARBA00010766"/>
    </source>
</evidence>
<dbReference type="PANTHER" id="PTHR21427">
    <property type="entry name" value="UBIQUINONE BIOSYNTHESIS PROTEIN COQ9, MITOCHONDRIAL"/>
    <property type="match status" value="1"/>
</dbReference>
<evidence type="ECO:0000256" key="8">
    <source>
        <dbReference type="RuleBase" id="RU366063"/>
    </source>
</evidence>
<evidence type="ECO:0000313" key="11">
    <source>
        <dbReference type="Proteomes" id="UP000247409"/>
    </source>
</evidence>
<sequence length="124" mass="14169">MIEPYHHNWANALALQLLPQNSRKALKSSALLMDEIAHYAGYRTPDFSWYTDRAVLGIIYGTTELYWLTDKSAGRSETWRFLEKRMRDSHDLRSGLSSAYGNIMTFSDAARGTLGSIIRSSRSY</sequence>
<gene>
    <name evidence="10" type="ORF">BWQ96_03003</name>
</gene>
<accession>A0A2V3IYK1</accession>
<evidence type="ECO:0000256" key="5">
    <source>
        <dbReference type="ARBA" id="ARBA00022946"/>
    </source>
</evidence>
<comment type="caution">
    <text evidence="10">The sequence shown here is derived from an EMBL/GenBank/DDBJ whole genome shotgun (WGS) entry which is preliminary data.</text>
</comment>
<comment type="function">
    <text evidence="8">Membrane-associated protein that warps the membrane surface to access and bind aromatic isoprenes with high specificity, including ubiquinone (CoQ) isoprene intermediates and presents them directly to Coq7, therefore facilitating the Coq7-mediated hydroxylase step. Participates in the biosynthesis of coenzyme Q, also named ubiquinone, an essential lipid-soluble electron transporter for aerobic cellular respiration.</text>
</comment>
<proteinExistence type="inferred from homology"/>
<reference evidence="10 11" key="1">
    <citation type="journal article" date="2018" name="Mol. Biol. Evol.">
        <title>Analysis of the draft genome of the red seaweed Gracilariopsis chorda provides insights into genome size evolution in Rhodophyta.</title>
        <authorList>
            <person name="Lee J."/>
            <person name="Yang E.C."/>
            <person name="Graf L."/>
            <person name="Yang J.H."/>
            <person name="Qiu H."/>
            <person name="Zel Zion U."/>
            <person name="Chan C.X."/>
            <person name="Stephens T.G."/>
            <person name="Weber A.P.M."/>
            <person name="Boo G.H."/>
            <person name="Boo S.M."/>
            <person name="Kim K.M."/>
            <person name="Shin Y."/>
            <person name="Jung M."/>
            <person name="Lee S.J."/>
            <person name="Yim H.S."/>
            <person name="Lee J.H."/>
            <person name="Bhattacharya D."/>
            <person name="Yoon H.S."/>
        </authorList>
    </citation>
    <scope>NUCLEOTIDE SEQUENCE [LARGE SCALE GENOMIC DNA]</scope>
    <source>
        <strain evidence="10 11">SKKU-2015</strain>
        <tissue evidence="10">Whole body</tissue>
    </source>
</reference>
<dbReference type="GO" id="GO:0005743">
    <property type="term" value="C:mitochondrial inner membrane"/>
    <property type="evidence" value="ECO:0007669"/>
    <property type="project" value="TreeGrafter"/>
</dbReference>
<dbReference type="GO" id="GO:0008289">
    <property type="term" value="F:lipid binding"/>
    <property type="evidence" value="ECO:0007669"/>
    <property type="project" value="UniProtKB-UniRule"/>
</dbReference>
<evidence type="ECO:0000313" key="10">
    <source>
        <dbReference type="EMBL" id="PXF47228.1"/>
    </source>
</evidence>
<dbReference type="Gene3D" id="1.10.357.10">
    <property type="entry name" value="Tetracycline Repressor, domain 2"/>
    <property type="match status" value="1"/>
</dbReference>
<dbReference type="GO" id="GO:0006744">
    <property type="term" value="P:ubiquinone biosynthetic process"/>
    <property type="evidence" value="ECO:0007669"/>
    <property type="project" value="UniProtKB-UniRule"/>
</dbReference>
<evidence type="ECO:0000256" key="6">
    <source>
        <dbReference type="ARBA" id="ARBA00023121"/>
    </source>
</evidence>
<comment type="subcellular location">
    <subcellularLocation>
        <location evidence="1 8">Mitochondrion</location>
    </subcellularLocation>
</comment>
<evidence type="ECO:0000259" key="9">
    <source>
        <dbReference type="Pfam" id="PF08511"/>
    </source>
</evidence>
<dbReference type="STRING" id="448386.A0A2V3IYK1"/>
<comment type="similarity">
    <text evidence="3 8">Belongs to the COQ9 family.</text>
</comment>
<keyword evidence="4 8" id="KW-0831">Ubiquinone biosynthesis</keyword>
<evidence type="ECO:0000256" key="2">
    <source>
        <dbReference type="ARBA" id="ARBA00004749"/>
    </source>
</evidence>
<dbReference type="EMBL" id="NBIV01000027">
    <property type="protein sequence ID" value="PXF47228.1"/>
    <property type="molecule type" value="Genomic_DNA"/>
</dbReference>
<dbReference type="AlphaFoldDB" id="A0A2V3IYK1"/>
<dbReference type="Proteomes" id="UP000247409">
    <property type="component" value="Unassembled WGS sequence"/>
</dbReference>
<dbReference type="UniPathway" id="UPA00232"/>
<dbReference type="OrthoDB" id="619536at2759"/>
<evidence type="ECO:0000256" key="7">
    <source>
        <dbReference type="ARBA" id="ARBA00023128"/>
    </source>
</evidence>
<dbReference type="InterPro" id="IPR012762">
    <property type="entry name" value="Ubiq_biosynth_COQ9"/>
</dbReference>
<dbReference type="PANTHER" id="PTHR21427:SF19">
    <property type="entry name" value="UBIQUINONE BIOSYNTHESIS PROTEIN COQ9, MITOCHONDRIAL"/>
    <property type="match status" value="1"/>
</dbReference>
<keyword evidence="7 8" id="KW-0496">Mitochondrion</keyword>
<dbReference type="NCBIfam" id="TIGR02396">
    <property type="entry name" value="diverge_rpsU"/>
    <property type="match status" value="1"/>
</dbReference>
<feature type="domain" description="COQ9 C-terminal" evidence="9">
    <location>
        <begin position="24"/>
        <end position="92"/>
    </location>
</feature>
<comment type="pathway">
    <text evidence="2 8">Cofactor biosynthesis; ubiquinone biosynthesis.</text>
</comment>
<organism evidence="10 11">
    <name type="scientific">Gracilariopsis chorda</name>
    <dbReference type="NCBI Taxonomy" id="448386"/>
    <lineage>
        <taxon>Eukaryota</taxon>
        <taxon>Rhodophyta</taxon>
        <taxon>Florideophyceae</taxon>
        <taxon>Rhodymeniophycidae</taxon>
        <taxon>Gracilariales</taxon>
        <taxon>Gracilariaceae</taxon>
        <taxon>Gracilariopsis</taxon>
    </lineage>
</organism>
<keyword evidence="6 8" id="KW-0446">Lipid-binding</keyword>
<keyword evidence="11" id="KW-1185">Reference proteome</keyword>
<evidence type="ECO:0000256" key="1">
    <source>
        <dbReference type="ARBA" id="ARBA00004173"/>
    </source>
</evidence>
<dbReference type="InterPro" id="IPR013718">
    <property type="entry name" value="COQ9_C"/>
</dbReference>
<protein>
    <recommendedName>
        <fullName evidence="8">Ubiquinone biosynthesis protein</fullName>
    </recommendedName>
</protein>
<keyword evidence="10" id="KW-0830">Ubiquinone</keyword>
<evidence type="ECO:0000256" key="4">
    <source>
        <dbReference type="ARBA" id="ARBA00022688"/>
    </source>
</evidence>